<evidence type="ECO:0000256" key="6">
    <source>
        <dbReference type="ARBA" id="ARBA00047508"/>
    </source>
</evidence>
<dbReference type="InterPro" id="IPR044861">
    <property type="entry name" value="IPNS-like_FE2OG_OXY"/>
</dbReference>
<dbReference type="Pfam" id="PF14226">
    <property type="entry name" value="DIOX_N"/>
    <property type="match status" value="1"/>
</dbReference>
<dbReference type="EMBL" id="JAVHJV010000004">
    <property type="protein sequence ID" value="KAK5943379.1"/>
    <property type="molecule type" value="Genomic_DNA"/>
</dbReference>
<organism evidence="8 9">
    <name type="scientific">Knufia obscura</name>
    <dbReference type="NCBI Taxonomy" id="1635080"/>
    <lineage>
        <taxon>Eukaryota</taxon>
        <taxon>Fungi</taxon>
        <taxon>Dikarya</taxon>
        <taxon>Ascomycota</taxon>
        <taxon>Pezizomycotina</taxon>
        <taxon>Eurotiomycetes</taxon>
        <taxon>Chaetothyriomycetidae</taxon>
        <taxon>Chaetothyriales</taxon>
        <taxon>Trichomeriaceae</taxon>
        <taxon>Knufia</taxon>
    </lineage>
</organism>
<accession>A0ABR0RRZ4</accession>
<dbReference type="SUPFAM" id="SSF51569">
    <property type="entry name" value="Aldolase"/>
    <property type="match status" value="1"/>
</dbReference>
<evidence type="ECO:0000256" key="2">
    <source>
        <dbReference type="ARBA" id="ARBA00012694"/>
    </source>
</evidence>
<comment type="similarity">
    <text evidence="1">Belongs to the class-I DAHP synthase family.</text>
</comment>
<evidence type="ECO:0000313" key="9">
    <source>
        <dbReference type="Proteomes" id="UP001334248"/>
    </source>
</evidence>
<dbReference type="Gene3D" id="3.20.20.70">
    <property type="entry name" value="Aldolase class I"/>
    <property type="match status" value="1"/>
</dbReference>
<dbReference type="NCBIfam" id="NF009395">
    <property type="entry name" value="PRK12755.1"/>
    <property type="match status" value="1"/>
</dbReference>
<reference evidence="8 9" key="1">
    <citation type="journal article" date="2023" name="Res Sq">
        <title>Genomic and morphological characterization of Knufia obscura isolated from the Mars 2020 spacecraft assembly facility.</title>
        <authorList>
            <person name="Chander A.M."/>
            <person name="Teixeira M.M."/>
            <person name="Singh N.K."/>
            <person name="Williams M.P."/>
            <person name="Parker C.W."/>
            <person name="Leo P."/>
            <person name="Stajich J.E."/>
            <person name="Torok T."/>
            <person name="Tighe S."/>
            <person name="Mason C.E."/>
            <person name="Venkateswaran K."/>
        </authorList>
    </citation>
    <scope>NUCLEOTIDE SEQUENCE [LARGE SCALE GENOMIC DNA]</scope>
    <source>
        <strain evidence="8 9">CCFEE 5817</strain>
    </source>
</reference>
<name>A0ABR0RRZ4_9EURO</name>
<dbReference type="InterPro" id="IPR027443">
    <property type="entry name" value="IPNS-like_sf"/>
</dbReference>
<dbReference type="GeneID" id="89997835"/>
<keyword evidence="9" id="KW-1185">Reference proteome</keyword>
<dbReference type="PROSITE" id="PS51471">
    <property type="entry name" value="FE2OG_OXY"/>
    <property type="match status" value="1"/>
</dbReference>
<dbReference type="PANTHER" id="PTHR21225">
    <property type="entry name" value="PHOSPHO-2-DEHYDRO-3-DEOXYHEPTONATE ALDOLASE DAHP SYNTHETASE"/>
    <property type="match status" value="1"/>
</dbReference>
<gene>
    <name evidence="8" type="primary">ARO3</name>
    <name evidence="8" type="ORF">PMZ80_004386</name>
</gene>
<evidence type="ECO:0000256" key="3">
    <source>
        <dbReference type="ARBA" id="ARBA00022605"/>
    </source>
</evidence>
<dbReference type="InterPro" id="IPR026992">
    <property type="entry name" value="DIOX_N"/>
</dbReference>
<evidence type="ECO:0000256" key="1">
    <source>
        <dbReference type="ARBA" id="ARBA00007985"/>
    </source>
</evidence>
<evidence type="ECO:0000259" key="7">
    <source>
        <dbReference type="PROSITE" id="PS51471"/>
    </source>
</evidence>
<dbReference type="NCBIfam" id="TIGR00034">
    <property type="entry name" value="aroFGH"/>
    <property type="match status" value="1"/>
</dbReference>
<comment type="catalytic activity">
    <reaction evidence="6">
        <text>D-erythrose 4-phosphate + phosphoenolpyruvate + H2O = 7-phospho-2-dehydro-3-deoxy-D-arabino-heptonate + phosphate</text>
        <dbReference type="Rhea" id="RHEA:14717"/>
        <dbReference type="ChEBI" id="CHEBI:15377"/>
        <dbReference type="ChEBI" id="CHEBI:16897"/>
        <dbReference type="ChEBI" id="CHEBI:43474"/>
        <dbReference type="ChEBI" id="CHEBI:58394"/>
        <dbReference type="ChEBI" id="CHEBI:58702"/>
        <dbReference type="EC" id="2.5.1.54"/>
    </reaction>
</comment>
<dbReference type="Gene3D" id="2.60.120.330">
    <property type="entry name" value="B-lactam Antibiotic, Isopenicillin N Synthase, Chain"/>
    <property type="match status" value="1"/>
</dbReference>
<comment type="caution">
    <text evidence="8">The sequence shown here is derived from an EMBL/GenBank/DDBJ whole genome shotgun (WGS) entry which is preliminary data.</text>
</comment>
<dbReference type="InterPro" id="IPR006219">
    <property type="entry name" value="DAHP_synth_1"/>
</dbReference>
<dbReference type="EC" id="2.5.1.54" evidence="2"/>
<keyword evidence="4 8" id="KW-0808">Transferase</keyword>
<dbReference type="PANTHER" id="PTHR21225:SF18">
    <property type="entry name" value="PHOSPHO-2-DEHYDRO-3-DEOXYHEPTONATE ALDOLASE, PHENYLALANINE-INHIBITED"/>
    <property type="match status" value="1"/>
</dbReference>
<dbReference type="InterPro" id="IPR006218">
    <property type="entry name" value="DAHP1/KDSA"/>
</dbReference>
<dbReference type="Pfam" id="PF00793">
    <property type="entry name" value="DAHP_synth_1"/>
    <property type="match status" value="1"/>
</dbReference>
<dbReference type="Proteomes" id="UP001334248">
    <property type="component" value="Unassembled WGS sequence"/>
</dbReference>
<proteinExistence type="inferred from homology"/>
<dbReference type="InterPro" id="IPR005123">
    <property type="entry name" value="Oxoglu/Fe-dep_dioxygenase_dom"/>
</dbReference>
<feature type="domain" description="Fe2OG dioxygenase" evidence="7">
    <location>
        <begin position="181"/>
        <end position="294"/>
    </location>
</feature>
<sequence length="706" mass="78445">MGSIAPYQDTSETKADLEWADLVTLDLSKFDSPDGKKQLAAQLKDAIHRIGFFYIINYGLSKEEVNEQFGLSARIFQLPEDEKKKYQRNLNLPGGPLGFQVRGSGPGQRENVELYDDPKWNHFFEDRPRPPPCDENKEQTERFCRHLHHHVLYRLLVLAAIILELDDEETLWRMHDYEAMSNCHVRYMLQHPSSSKPVDAPQPKAQTETIRGHTDFGTFTLLFRQPIAGLQVKNEDDTSGKWVKPYPDSVTVTIADTLSALTGGYLKSSIHRVIPPPDDQKGIPRLSVIYFSRPGDNTPLRPVDSPVTRKAGYTSSISTDTNLTFFIENPNVGNKESTEDWRIRGYNPITSPDLLQHEIPQTPTSRQTVLSGRNECARVVNNTDPHRRLLVIIGPCSIHDPDAALDYCDRLVKLKEKYKDDLLIVMRSYLEKPRTTVGWKGLINDPEIDGSFLINKGLKLSRQLFVDLTGKGMPIASEMLDTISPQFLADLLSIGAVGARTTESQLHRELASGLSFPVGFKNGTDGTLGVAIDAIGAVKHPHHFLSVTKPGVVAVVGTVGNEDCFVILRGGTKGTNYDAESIREAKEQLTKKGLAQRIMVDCSHGNSLKNHKNQPKVARTLCDQIEGGDEVIMGVMVESHINEGAQKVPPEGKKGLKYGVSITDACIGWEDTEQVLEMFAKAVQTRREKLGPVKSATNGVNGHSES</sequence>
<protein>
    <recommendedName>
        <fullName evidence="2">3-deoxy-7-phosphoheptulonate synthase</fullName>
        <ecNumber evidence="2">2.5.1.54</ecNumber>
    </recommendedName>
</protein>
<dbReference type="Pfam" id="PF03171">
    <property type="entry name" value="2OG-FeII_Oxy"/>
    <property type="match status" value="1"/>
</dbReference>
<evidence type="ECO:0000256" key="4">
    <source>
        <dbReference type="ARBA" id="ARBA00022679"/>
    </source>
</evidence>
<keyword evidence="3" id="KW-0028">Amino-acid biosynthesis</keyword>
<evidence type="ECO:0000313" key="8">
    <source>
        <dbReference type="EMBL" id="KAK5943379.1"/>
    </source>
</evidence>
<dbReference type="InterPro" id="IPR013785">
    <property type="entry name" value="Aldolase_TIM"/>
</dbReference>
<evidence type="ECO:0000256" key="5">
    <source>
        <dbReference type="ARBA" id="ARBA00023141"/>
    </source>
</evidence>
<dbReference type="RefSeq" id="XP_064731469.1">
    <property type="nucleotide sequence ID" value="XM_064872811.1"/>
</dbReference>
<dbReference type="GO" id="GO:0003849">
    <property type="term" value="F:3-deoxy-7-phosphoheptulonate synthase activity"/>
    <property type="evidence" value="ECO:0007669"/>
    <property type="project" value="UniProtKB-EC"/>
</dbReference>
<dbReference type="SUPFAM" id="SSF51197">
    <property type="entry name" value="Clavaminate synthase-like"/>
    <property type="match status" value="1"/>
</dbReference>
<keyword evidence="5" id="KW-0057">Aromatic amino acid biosynthesis</keyword>